<dbReference type="OrthoDB" id="7313036at2"/>
<keyword evidence="3 11" id="KW-1134">Transmembrane beta strand</keyword>
<comment type="caution">
    <text evidence="16">The sequence shown here is derived from an EMBL/GenBank/DDBJ whole genome shotgun (WGS) entry which is preliminary data.</text>
</comment>
<protein>
    <submittedName>
        <fullName evidence="16">Iron complex outermembrane receptor protein</fullName>
    </submittedName>
</protein>
<evidence type="ECO:0000259" key="14">
    <source>
        <dbReference type="Pfam" id="PF00593"/>
    </source>
</evidence>
<gene>
    <name evidence="16" type="ORF">DES40_1215</name>
</gene>
<evidence type="ECO:0000256" key="8">
    <source>
        <dbReference type="ARBA" id="ARBA00023077"/>
    </source>
</evidence>
<evidence type="ECO:0000256" key="3">
    <source>
        <dbReference type="ARBA" id="ARBA00022452"/>
    </source>
</evidence>
<evidence type="ECO:0000256" key="12">
    <source>
        <dbReference type="RuleBase" id="RU003357"/>
    </source>
</evidence>
<organism evidence="16 17">
    <name type="scientific">Litorimonas taeanensis</name>
    <dbReference type="NCBI Taxonomy" id="568099"/>
    <lineage>
        <taxon>Bacteria</taxon>
        <taxon>Pseudomonadati</taxon>
        <taxon>Pseudomonadota</taxon>
        <taxon>Alphaproteobacteria</taxon>
        <taxon>Maricaulales</taxon>
        <taxon>Robiginitomaculaceae</taxon>
    </lineage>
</organism>
<dbReference type="InterPro" id="IPR000531">
    <property type="entry name" value="Beta-barrel_TonB"/>
</dbReference>
<feature type="signal peptide" evidence="13">
    <location>
        <begin position="1"/>
        <end position="27"/>
    </location>
</feature>
<evidence type="ECO:0000256" key="1">
    <source>
        <dbReference type="ARBA" id="ARBA00004571"/>
    </source>
</evidence>
<evidence type="ECO:0000313" key="16">
    <source>
        <dbReference type="EMBL" id="RKQ71883.1"/>
    </source>
</evidence>
<dbReference type="SUPFAM" id="SSF56935">
    <property type="entry name" value="Porins"/>
    <property type="match status" value="1"/>
</dbReference>
<dbReference type="CDD" id="cd01347">
    <property type="entry name" value="ligand_gated_channel"/>
    <property type="match status" value="1"/>
</dbReference>
<evidence type="ECO:0000256" key="7">
    <source>
        <dbReference type="ARBA" id="ARBA00023065"/>
    </source>
</evidence>
<keyword evidence="5 11" id="KW-0812">Transmembrane</keyword>
<dbReference type="AlphaFoldDB" id="A0A420WLI1"/>
<dbReference type="Pfam" id="PF00593">
    <property type="entry name" value="TonB_dep_Rec_b-barrel"/>
    <property type="match status" value="1"/>
</dbReference>
<reference evidence="16 17" key="1">
    <citation type="submission" date="2018-10" db="EMBL/GenBank/DDBJ databases">
        <title>Genomic Encyclopedia of Type Strains, Phase IV (KMG-IV): sequencing the most valuable type-strain genomes for metagenomic binning, comparative biology and taxonomic classification.</title>
        <authorList>
            <person name="Goeker M."/>
        </authorList>
    </citation>
    <scope>NUCLEOTIDE SEQUENCE [LARGE SCALE GENOMIC DNA]</scope>
    <source>
        <strain evidence="16 17">DSM 22008</strain>
    </source>
</reference>
<dbReference type="InParanoid" id="A0A420WLI1"/>
<keyword evidence="4" id="KW-0410">Iron transport</keyword>
<dbReference type="Gene3D" id="2.40.170.20">
    <property type="entry name" value="TonB-dependent receptor, beta-barrel domain"/>
    <property type="match status" value="1"/>
</dbReference>
<keyword evidence="17" id="KW-1185">Reference proteome</keyword>
<keyword evidence="16" id="KW-0675">Receptor</keyword>
<sequence>MSIHRSLNLSSSLLVLAAIASAAPVYAQVQDEVVVTAQRRVQSIQDVPLAVTAVSGDYLEDIGAVDITDVQKLTPNATIEAARGSSSTLIAFIRGVGQQDPVWGFEPGVGIYVDDVYIARPQGSVLDVFDVERIEVLRGPQGTLYGRNTIGGAIKYVTKSLNMEAPELKARVNVGSYGQFDQIVSGSVPVSDTFALGAAIANYKRNGFGENLNTGADHYDKDVLSARLSAEWNPTSTFNLRLAGDYTQDDSNAKHGHRLLPSFDGTIAVTEDEYDTRAGLGDDNSVETKGVSLTASWDVNDALTFKSITAYREGETVTPIDFDALPQNDFDVPAVYNDEQFSQEFQVLYSNDRLSGVAGVYYLDGTADGAFDTILGGLGLTVYVAGEQQKENLSAYADFTYELTDRLGLSLGARYTEDKSIADVTRELWLGAGSASFDPSITTSTGPIPLTGYTGLERKDNEFTPRIALDYALSQNTNIYASFSQGFKAGGFDPRANESADLGISRAGFGPETVDSYEVGVKGALLDNRLTYALAGFMSDYTDQQITVQTAIYNPALPGAVGTPNDFASTVLNAGKSEYKGLEFESALHLSENFTLNAMAGYIDAEITEVNDASLGNIADLYVPQNTPKITTRFGFSYNYDLEGMGGLLFTGSASYRDEYHLFNVANPAFAAGTNPSFPDGGPALDPTSYTVFDLGVNWTSESGRWDFGIYGRNLTDERARVAGYNFAHPAPLGLDSSYSAFYRAPRTVTASIGFNY</sequence>
<evidence type="ECO:0000256" key="4">
    <source>
        <dbReference type="ARBA" id="ARBA00022496"/>
    </source>
</evidence>
<dbReference type="Proteomes" id="UP000282211">
    <property type="component" value="Unassembled WGS sequence"/>
</dbReference>
<comment type="subcellular location">
    <subcellularLocation>
        <location evidence="1 11">Cell outer membrane</location>
        <topology evidence="1 11">Multi-pass membrane protein</topology>
    </subcellularLocation>
</comment>
<dbReference type="InterPro" id="IPR012910">
    <property type="entry name" value="Plug_dom"/>
</dbReference>
<accession>A0A420WLI1</accession>
<keyword evidence="2 11" id="KW-0813">Transport</keyword>
<evidence type="ECO:0000256" key="6">
    <source>
        <dbReference type="ARBA" id="ARBA00023004"/>
    </source>
</evidence>
<dbReference type="PROSITE" id="PS52016">
    <property type="entry name" value="TONB_DEPENDENT_REC_3"/>
    <property type="match status" value="1"/>
</dbReference>
<dbReference type="EMBL" id="RBII01000001">
    <property type="protein sequence ID" value="RKQ71883.1"/>
    <property type="molecule type" value="Genomic_DNA"/>
</dbReference>
<evidence type="ECO:0000256" key="13">
    <source>
        <dbReference type="SAM" id="SignalP"/>
    </source>
</evidence>
<dbReference type="GO" id="GO:0009279">
    <property type="term" value="C:cell outer membrane"/>
    <property type="evidence" value="ECO:0007669"/>
    <property type="project" value="UniProtKB-SubCell"/>
</dbReference>
<evidence type="ECO:0000256" key="11">
    <source>
        <dbReference type="PROSITE-ProRule" id="PRU01360"/>
    </source>
</evidence>
<dbReference type="InterPro" id="IPR036942">
    <property type="entry name" value="Beta-barrel_TonB_sf"/>
</dbReference>
<feature type="chain" id="PRO_5019514597" evidence="13">
    <location>
        <begin position="28"/>
        <end position="757"/>
    </location>
</feature>
<keyword evidence="10 11" id="KW-0998">Cell outer membrane</keyword>
<dbReference type="GO" id="GO:0006826">
    <property type="term" value="P:iron ion transport"/>
    <property type="evidence" value="ECO:0007669"/>
    <property type="project" value="UniProtKB-KW"/>
</dbReference>
<proteinExistence type="inferred from homology"/>
<evidence type="ECO:0000256" key="5">
    <source>
        <dbReference type="ARBA" id="ARBA00022692"/>
    </source>
</evidence>
<comment type="similarity">
    <text evidence="11 12">Belongs to the TonB-dependent receptor family.</text>
</comment>
<dbReference type="PANTHER" id="PTHR32552:SF81">
    <property type="entry name" value="TONB-DEPENDENT OUTER MEMBRANE RECEPTOR"/>
    <property type="match status" value="1"/>
</dbReference>
<keyword evidence="8 12" id="KW-0798">TonB box</keyword>
<dbReference type="RefSeq" id="WP_121099615.1">
    <property type="nucleotide sequence ID" value="NZ_RBII01000001.1"/>
</dbReference>
<evidence type="ECO:0000313" key="17">
    <source>
        <dbReference type="Proteomes" id="UP000282211"/>
    </source>
</evidence>
<keyword evidence="9 11" id="KW-0472">Membrane</keyword>
<dbReference type="PANTHER" id="PTHR32552">
    <property type="entry name" value="FERRICHROME IRON RECEPTOR-RELATED"/>
    <property type="match status" value="1"/>
</dbReference>
<feature type="domain" description="TonB-dependent receptor-like beta-barrel" evidence="14">
    <location>
        <begin position="229"/>
        <end position="715"/>
    </location>
</feature>
<feature type="domain" description="TonB-dependent receptor plug" evidence="15">
    <location>
        <begin position="44"/>
        <end position="153"/>
    </location>
</feature>
<evidence type="ECO:0000256" key="10">
    <source>
        <dbReference type="ARBA" id="ARBA00023237"/>
    </source>
</evidence>
<evidence type="ECO:0000256" key="9">
    <source>
        <dbReference type="ARBA" id="ARBA00023136"/>
    </source>
</evidence>
<dbReference type="FunCoup" id="A0A420WLI1">
    <property type="interactions" value="45"/>
</dbReference>
<dbReference type="InterPro" id="IPR039426">
    <property type="entry name" value="TonB-dep_rcpt-like"/>
</dbReference>
<keyword evidence="13" id="KW-0732">Signal</keyword>
<evidence type="ECO:0000259" key="15">
    <source>
        <dbReference type="Pfam" id="PF07715"/>
    </source>
</evidence>
<keyword evidence="6" id="KW-0408">Iron</keyword>
<name>A0A420WLI1_9PROT</name>
<dbReference type="Pfam" id="PF07715">
    <property type="entry name" value="Plug"/>
    <property type="match status" value="1"/>
</dbReference>
<keyword evidence="7" id="KW-0406">Ion transport</keyword>
<evidence type="ECO:0000256" key="2">
    <source>
        <dbReference type="ARBA" id="ARBA00022448"/>
    </source>
</evidence>